<evidence type="ECO:0000256" key="6">
    <source>
        <dbReference type="RuleBase" id="RU004057"/>
    </source>
</evidence>
<comment type="similarity">
    <text evidence="6">Belongs to the exbB/tolQ family.</text>
</comment>
<reference evidence="9 10" key="1">
    <citation type="submission" date="2017-09" db="EMBL/GenBank/DDBJ databases">
        <authorList>
            <person name="Jakob F."/>
        </authorList>
    </citation>
    <scope>NUCLEOTIDE SEQUENCE [LARGE SCALE GENOMIC DNA]</scope>
    <source>
        <strain evidence="9 10">TMW 2.1880</strain>
    </source>
</reference>
<feature type="transmembrane region" description="Helical" evidence="7">
    <location>
        <begin position="184"/>
        <end position="207"/>
    </location>
</feature>
<dbReference type="InterPro" id="IPR002898">
    <property type="entry name" value="MotA_ExbB_proton_chnl"/>
</dbReference>
<feature type="transmembrane region" description="Helical" evidence="7">
    <location>
        <begin position="42"/>
        <end position="62"/>
    </location>
</feature>
<evidence type="ECO:0000256" key="5">
    <source>
        <dbReference type="ARBA" id="ARBA00023136"/>
    </source>
</evidence>
<evidence type="ECO:0000259" key="8">
    <source>
        <dbReference type="Pfam" id="PF01618"/>
    </source>
</evidence>
<feature type="transmembrane region" description="Helical" evidence="7">
    <location>
        <begin position="131"/>
        <end position="152"/>
    </location>
</feature>
<feature type="transmembrane region" description="Helical" evidence="7">
    <location>
        <begin position="7"/>
        <end position="30"/>
    </location>
</feature>
<protein>
    <recommendedName>
        <fullName evidence="8">MotA/TolQ/ExbB proton channel domain-containing protein</fullName>
    </recommendedName>
</protein>
<name>A0ABR5ZPV9_9PROT</name>
<dbReference type="RefSeq" id="WP_182082432.1">
    <property type="nucleotide sequence ID" value="NZ_NWUS01000005.1"/>
</dbReference>
<keyword evidence="10" id="KW-1185">Reference proteome</keyword>
<keyword evidence="6" id="KW-0653">Protein transport</keyword>
<accession>A0ABR5ZPV9</accession>
<comment type="subcellular location">
    <subcellularLocation>
        <location evidence="1">Cell membrane</location>
        <topology evidence="1">Multi-pass membrane protein</topology>
    </subcellularLocation>
    <subcellularLocation>
        <location evidence="6">Membrane</location>
        <topology evidence="6">Multi-pass membrane protein</topology>
    </subcellularLocation>
</comment>
<evidence type="ECO:0000256" key="7">
    <source>
        <dbReference type="SAM" id="Phobius"/>
    </source>
</evidence>
<keyword evidence="2" id="KW-1003">Cell membrane</keyword>
<evidence type="ECO:0000256" key="2">
    <source>
        <dbReference type="ARBA" id="ARBA00022475"/>
    </source>
</evidence>
<feature type="domain" description="MotA/TolQ/ExbB proton channel" evidence="8">
    <location>
        <begin position="90"/>
        <end position="196"/>
    </location>
</feature>
<evidence type="ECO:0000256" key="3">
    <source>
        <dbReference type="ARBA" id="ARBA00022692"/>
    </source>
</evidence>
<dbReference type="Pfam" id="PF01618">
    <property type="entry name" value="MotA_ExbB"/>
    <property type="match status" value="1"/>
</dbReference>
<dbReference type="EMBL" id="NWUS01000005">
    <property type="protein sequence ID" value="MBA5726363.1"/>
    <property type="molecule type" value="Genomic_DNA"/>
</dbReference>
<evidence type="ECO:0000256" key="4">
    <source>
        <dbReference type="ARBA" id="ARBA00022989"/>
    </source>
</evidence>
<organism evidence="9 10">
    <name type="scientific">Bombella favorum</name>
    <dbReference type="NCBI Taxonomy" id="2039164"/>
    <lineage>
        <taxon>Bacteria</taxon>
        <taxon>Pseudomonadati</taxon>
        <taxon>Pseudomonadota</taxon>
        <taxon>Alphaproteobacteria</taxon>
        <taxon>Acetobacterales</taxon>
        <taxon>Acetobacteraceae</taxon>
        <taxon>Bombella</taxon>
    </lineage>
</organism>
<keyword evidence="5 7" id="KW-0472">Membrane</keyword>
<gene>
    <name evidence="9" type="ORF">CPA57_08815</name>
</gene>
<keyword evidence="6" id="KW-0813">Transport</keyword>
<proteinExistence type="inferred from homology"/>
<keyword evidence="3 7" id="KW-0812">Transmembrane</keyword>
<dbReference type="Proteomes" id="UP001516390">
    <property type="component" value="Unassembled WGS sequence"/>
</dbReference>
<evidence type="ECO:0000313" key="10">
    <source>
        <dbReference type="Proteomes" id="UP001516390"/>
    </source>
</evidence>
<keyword evidence="4 7" id="KW-1133">Transmembrane helix</keyword>
<comment type="caution">
    <text evidence="9">The sequence shown here is derived from an EMBL/GenBank/DDBJ whole genome shotgun (WGS) entry which is preliminary data.</text>
</comment>
<sequence>MTRPTRYLVRIIVFLLIILGLAFALQNVLIHAFMVNPGLDGVIVAILLLGILWNLHLTLRLFPEVRWVNILRQPRAGLKVPEPPRLLSPMARVLRARRDQNPKLTLSTQTTRAMLESLEARMDEGREISRYITQLLVFLGLLGTFYGLILTVRSVADVIGAMPSGGADISTMFDHIKTGLIKPLAGMSTAFSASMFGLAGSLILGFLDLTSGQAQNRFANEIEEWLADQTFLDAPTAEADNKASHDSARAAENKAANIEAWLPRVQDFMRLTTENVALLQQNITILRRIMEGNKGTDEKIILTLNTLNESLHKLQTDSALSRGQTAILNKLTDVEGILRQSAQQAPAPSYHEGQVSLIDRLTRISESLLHHREAPTETIRTGQAAILEKLTEINAGIQNRQEAPPHQQDEAIRTGQIAILEKLTEINAGIQNRQEAPPHQQDEAIRTGQIAILEKLTEINAGLQSRQEAAPTLDLSPIQNALQQIAEGNQATLETMKTLSSTISQRQFEDPAVTQLLQDMERQLLGLRTDIVTLAGDEKASFLSRHEEG</sequence>
<evidence type="ECO:0000256" key="1">
    <source>
        <dbReference type="ARBA" id="ARBA00004651"/>
    </source>
</evidence>
<evidence type="ECO:0000313" key="9">
    <source>
        <dbReference type="EMBL" id="MBA5726363.1"/>
    </source>
</evidence>